<evidence type="ECO:0000256" key="3">
    <source>
        <dbReference type="ARBA" id="ARBA00022741"/>
    </source>
</evidence>
<feature type="compositionally biased region" description="Low complexity" evidence="5">
    <location>
        <begin position="1"/>
        <end position="20"/>
    </location>
</feature>
<name>K6Q0E2_9FIRM</name>
<organism evidence="7 8">
    <name type="scientific">Thermaerobacter subterraneus DSM 13965</name>
    <dbReference type="NCBI Taxonomy" id="867903"/>
    <lineage>
        <taxon>Bacteria</taxon>
        <taxon>Bacillati</taxon>
        <taxon>Bacillota</taxon>
        <taxon>Clostridia</taxon>
        <taxon>Eubacteriales</taxon>
        <taxon>Clostridiales Family XVII. Incertae Sedis</taxon>
        <taxon>Thermaerobacter</taxon>
    </lineage>
</organism>
<dbReference type="PANTHER" id="PTHR43776:SF7">
    <property type="entry name" value="D,D-DIPEPTIDE TRANSPORT ATP-BINDING PROTEIN DDPF-RELATED"/>
    <property type="match status" value="1"/>
</dbReference>
<accession>K6Q0E2</accession>
<dbReference type="Pfam" id="PF08352">
    <property type="entry name" value="oligo_HPY"/>
    <property type="match status" value="1"/>
</dbReference>
<comment type="caution">
    <text evidence="7">The sequence shown here is derived from an EMBL/GenBank/DDBJ whole genome shotgun (WGS) entry which is preliminary data.</text>
</comment>
<dbReference type="InterPro" id="IPR013563">
    <property type="entry name" value="Oligopep_ABC_C"/>
</dbReference>
<dbReference type="AlphaFoldDB" id="K6Q0E2"/>
<feature type="domain" description="ABC transporter" evidence="6">
    <location>
        <begin position="30"/>
        <end position="275"/>
    </location>
</feature>
<evidence type="ECO:0000256" key="1">
    <source>
        <dbReference type="ARBA" id="ARBA00005417"/>
    </source>
</evidence>
<dbReference type="Pfam" id="PF00005">
    <property type="entry name" value="ABC_tran"/>
    <property type="match status" value="1"/>
</dbReference>
<comment type="similarity">
    <text evidence="1">Belongs to the ABC transporter superfamily.</text>
</comment>
<dbReference type="Gene3D" id="3.40.50.300">
    <property type="entry name" value="P-loop containing nucleotide triphosphate hydrolases"/>
    <property type="match status" value="1"/>
</dbReference>
<evidence type="ECO:0000313" key="7">
    <source>
        <dbReference type="EMBL" id="EKP94538.1"/>
    </source>
</evidence>
<feature type="region of interest" description="Disordered" evidence="5">
    <location>
        <begin position="1"/>
        <end position="27"/>
    </location>
</feature>
<keyword evidence="2" id="KW-0813">Transport</keyword>
<keyword evidence="8" id="KW-1185">Reference proteome</keyword>
<dbReference type="GO" id="GO:0016887">
    <property type="term" value="F:ATP hydrolysis activity"/>
    <property type="evidence" value="ECO:0007669"/>
    <property type="project" value="InterPro"/>
</dbReference>
<dbReference type="SUPFAM" id="SSF52540">
    <property type="entry name" value="P-loop containing nucleoside triphosphate hydrolases"/>
    <property type="match status" value="1"/>
</dbReference>
<dbReference type="PANTHER" id="PTHR43776">
    <property type="entry name" value="TRANSPORT ATP-BINDING PROTEIN"/>
    <property type="match status" value="1"/>
</dbReference>
<gene>
    <name evidence="7" type="ORF">ThesuDRAFT_02276</name>
</gene>
<evidence type="ECO:0000259" key="6">
    <source>
        <dbReference type="PROSITE" id="PS50893"/>
    </source>
</evidence>
<reference evidence="7" key="2">
    <citation type="submission" date="2012-10" db="EMBL/GenBank/DDBJ databases">
        <title>Improved high-quality draft of Thermaerobacter subterraneus C21, DSM 13965.</title>
        <authorList>
            <consortium name="DOE Joint Genome Institute"/>
            <person name="Eisen J."/>
            <person name="Huntemann M."/>
            <person name="Wei C.-L."/>
            <person name="Han J."/>
            <person name="Detter J.C."/>
            <person name="Han C."/>
            <person name="Tapia R."/>
            <person name="Chen A."/>
            <person name="Kyrpides N."/>
            <person name="Mavromatis K."/>
            <person name="Markowitz V."/>
            <person name="Szeto E."/>
            <person name="Ivanova N."/>
            <person name="Mikhailova N."/>
            <person name="Ovchinnikova G."/>
            <person name="Pagani I."/>
            <person name="Pati A."/>
            <person name="Goodwin L."/>
            <person name="Nordberg H.P."/>
            <person name="Cantor M.N."/>
            <person name="Hua S.X."/>
            <person name="Woyke T."/>
            <person name="Eisen J."/>
            <person name="Klenk H.-P."/>
        </authorList>
    </citation>
    <scope>NUCLEOTIDE SEQUENCE [LARGE SCALE GENOMIC DNA]</scope>
    <source>
        <strain evidence="7">DSM 13965</strain>
    </source>
</reference>
<dbReference type="FunFam" id="3.40.50.300:FF:000016">
    <property type="entry name" value="Oligopeptide ABC transporter ATP-binding component"/>
    <property type="match status" value="1"/>
</dbReference>
<reference evidence="7" key="1">
    <citation type="submission" date="2010-10" db="EMBL/GenBank/DDBJ databases">
        <authorList>
            <consortium name="US DOE Joint Genome Institute (JGI-PGF)"/>
            <person name="Lucas S."/>
            <person name="Copeland A."/>
            <person name="Lapidus A."/>
            <person name="Bruce D."/>
            <person name="Goodwin L."/>
            <person name="Pitluck S."/>
            <person name="Kyrpides N."/>
            <person name="Mavromatis K."/>
            <person name="Detter J.C."/>
            <person name="Han C."/>
            <person name="Land M."/>
            <person name="Hauser L."/>
            <person name="Markowitz V."/>
            <person name="Cheng J.-F."/>
            <person name="Hugenholtz P."/>
            <person name="Woyke T."/>
            <person name="Wu D."/>
            <person name="Pukall R."/>
            <person name="Wahrenburg C."/>
            <person name="Brambilla E."/>
            <person name="Klenk H.-P."/>
            <person name="Eisen J.A."/>
        </authorList>
    </citation>
    <scope>NUCLEOTIDE SEQUENCE [LARGE SCALE GENOMIC DNA]</scope>
    <source>
        <strain evidence="7">DSM 13965</strain>
    </source>
</reference>
<evidence type="ECO:0000313" key="8">
    <source>
        <dbReference type="Proteomes" id="UP000005710"/>
    </source>
</evidence>
<evidence type="ECO:0000256" key="4">
    <source>
        <dbReference type="ARBA" id="ARBA00022840"/>
    </source>
</evidence>
<dbReference type="InterPro" id="IPR003439">
    <property type="entry name" value="ABC_transporter-like_ATP-bd"/>
</dbReference>
<dbReference type="RefSeq" id="WP_006904558.1">
    <property type="nucleotide sequence ID" value="NZ_JH976535.1"/>
</dbReference>
<dbReference type="PROSITE" id="PS50893">
    <property type="entry name" value="ABC_TRANSPORTER_2"/>
    <property type="match status" value="1"/>
</dbReference>
<protein>
    <submittedName>
        <fullName evidence="7">Oligopeptide/dipeptide ABC transporter, ATP-binding protein</fullName>
    </submittedName>
</protein>
<sequence>MAKGGTATAVAARDAAGPGREQPAQDRPLLEVRNLKRHFEVGRGAVLKAVDGVSFQIRRGEVLGLVGESGCGKSTVGRTIVRLYDPTEGQVLFDGQDVHKLAGQDLMRFRRRAQMIFQDPYASLNPRMLVSEIIGEALDLHGMVKGRKERTERIHELLNLVGLNREHANRFPHEFSGGQRQRIGIARALAVKPEFIVADEPISALDVSIQAQIVNLMTDLKDQFGLTYIFIAHDLSMVKHISDRVAVMYLGQIMELAPSDELYLRPQHPYTQALLSAVPIPDPSVERTRERIVLKGDVPSPVNPPRGCPFNTRCPLAEKICFEERPALEEIAPGHWAACHLVKGTGAAA</sequence>
<evidence type="ECO:0000256" key="2">
    <source>
        <dbReference type="ARBA" id="ARBA00022448"/>
    </source>
</evidence>
<dbReference type="HOGENOM" id="CLU_000604_1_23_9"/>
<dbReference type="GO" id="GO:0005524">
    <property type="term" value="F:ATP binding"/>
    <property type="evidence" value="ECO:0007669"/>
    <property type="project" value="UniProtKB-KW"/>
</dbReference>
<dbReference type="PROSITE" id="PS00211">
    <property type="entry name" value="ABC_TRANSPORTER_1"/>
    <property type="match status" value="1"/>
</dbReference>
<dbReference type="eggNOG" id="COG4608">
    <property type="taxonomic scope" value="Bacteria"/>
</dbReference>
<proteinExistence type="inferred from homology"/>
<dbReference type="EMBL" id="AENY02000003">
    <property type="protein sequence ID" value="EKP94538.1"/>
    <property type="molecule type" value="Genomic_DNA"/>
</dbReference>
<dbReference type="InterPro" id="IPR027417">
    <property type="entry name" value="P-loop_NTPase"/>
</dbReference>
<keyword evidence="4 7" id="KW-0067">ATP-binding</keyword>
<dbReference type="Proteomes" id="UP000005710">
    <property type="component" value="Unassembled WGS sequence"/>
</dbReference>
<dbReference type="InterPro" id="IPR003593">
    <property type="entry name" value="AAA+_ATPase"/>
</dbReference>
<keyword evidence="3" id="KW-0547">Nucleotide-binding</keyword>
<dbReference type="STRING" id="867903.ThesuDRAFT_02276"/>
<evidence type="ECO:0000256" key="5">
    <source>
        <dbReference type="SAM" id="MobiDB-lite"/>
    </source>
</evidence>
<dbReference type="SMART" id="SM00382">
    <property type="entry name" value="AAA"/>
    <property type="match status" value="1"/>
</dbReference>
<dbReference type="CDD" id="cd03257">
    <property type="entry name" value="ABC_NikE_OppD_transporters"/>
    <property type="match status" value="1"/>
</dbReference>
<dbReference type="GO" id="GO:0015833">
    <property type="term" value="P:peptide transport"/>
    <property type="evidence" value="ECO:0007669"/>
    <property type="project" value="InterPro"/>
</dbReference>
<dbReference type="InterPro" id="IPR017871">
    <property type="entry name" value="ABC_transporter-like_CS"/>
</dbReference>
<dbReference type="GO" id="GO:0055085">
    <property type="term" value="P:transmembrane transport"/>
    <property type="evidence" value="ECO:0007669"/>
    <property type="project" value="UniProtKB-ARBA"/>
</dbReference>
<dbReference type="NCBIfam" id="TIGR01727">
    <property type="entry name" value="oligo_HPY"/>
    <property type="match status" value="1"/>
</dbReference>
<dbReference type="InterPro" id="IPR050319">
    <property type="entry name" value="ABC_transp_ATP-bind"/>
</dbReference>